<comment type="caution">
    <text evidence="1">The sequence shown here is derived from an EMBL/GenBank/DDBJ whole genome shotgun (WGS) entry which is preliminary data.</text>
</comment>
<gene>
    <name evidence="1" type="ORF">CDV28_13430</name>
</gene>
<dbReference type="EMBL" id="NQJD01000034">
    <property type="protein sequence ID" value="TAA74247.1"/>
    <property type="molecule type" value="Genomic_DNA"/>
</dbReference>
<evidence type="ECO:0000313" key="1">
    <source>
        <dbReference type="EMBL" id="TAA74247.1"/>
    </source>
</evidence>
<evidence type="ECO:0000313" key="2">
    <source>
        <dbReference type="Proteomes" id="UP000316238"/>
    </source>
</evidence>
<name>A0A521FZQ1_9BACT</name>
<accession>A0A521FZQ1</accession>
<dbReference type="Proteomes" id="UP000316238">
    <property type="component" value="Unassembled WGS sequence"/>
</dbReference>
<keyword evidence="2" id="KW-1185">Reference proteome</keyword>
<organism evidence="1 2">
    <name type="scientific">Candidatus Electronema aureum</name>
    <dbReference type="NCBI Taxonomy" id="2005002"/>
    <lineage>
        <taxon>Bacteria</taxon>
        <taxon>Pseudomonadati</taxon>
        <taxon>Thermodesulfobacteriota</taxon>
        <taxon>Desulfobulbia</taxon>
        <taxon>Desulfobulbales</taxon>
        <taxon>Desulfobulbaceae</taxon>
        <taxon>Candidatus Electronema</taxon>
    </lineage>
</organism>
<proteinExistence type="predicted"/>
<dbReference type="AlphaFoldDB" id="A0A521FZQ1"/>
<protein>
    <submittedName>
        <fullName evidence="1">Uncharacterized protein</fullName>
    </submittedName>
</protein>
<reference evidence="1" key="1">
    <citation type="submission" date="2017-07" db="EMBL/GenBank/DDBJ databases">
        <title>The cable genome - Insights into the physiology and evolution of filamentous bacteria capable of sulfide oxidation via long distance electron transfer.</title>
        <authorList>
            <person name="Thorup C."/>
            <person name="Bjerg J.T."/>
            <person name="Schreiber L."/>
            <person name="Nielsen L.P."/>
            <person name="Kjeldsen K.U."/>
            <person name="Boesen T."/>
            <person name="Boggild A."/>
            <person name="Meysman F."/>
            <person name="Geelhoed J."/>
            <person name="Schramm A."/>
        </authorList>
    </citation>
    <scope>NUCLEOTIDE SEQUENCE [LARGE SCALE GENOMIC DNA]</scope>
    <source>
        <strain evidence="1">GS</strain>
    </source>
</reference>
<sequence length="33" mass="3549">MIIMTEGKLSVISRCFSVSCKAVEAGDGLWFLG</sequence>